<comment type="subcellular location">
    <subcellularLocation>
        <location evidence="1">Nucleus</location>
    </subcellularLocation>
</comment>
<dbReference type="PANTHER" id="PTHR14152">
    <property type="entry name" value="SQUAMOUS CELL CARCINOMA ANTIGEN RECOGNISED BY CYTOTOXIC T LYMPHOCYTES"/>
    <property type="match status" value="1"/>
</dbReference>
<feature type="compositionally biased region" description="Basic and acidic residues" evidence="7">
    <location>
        <begin position="637"/>
        <end position="651"/>
    </location>
</feature>
<dbReference type="EMBL" id="LIAE01010329">
    <property type="protein sequence ID" value="PAV63138.1"/>
    <property type="molecule type" value="Genomic_DNA"/>
</dbReference>
<dbReference type="GO" id="GO:0045292">
    <property type="term" value="P:mRNA cis splicing, via spliceosome"/>
    <property type="evidence" value="ECO:0007669"/>
    <property type="project" value="TreeGrafter"/>
</dbReference>
<dbReference type="InterPro" id="IPR005011">
    <property type="entry name" value="SNU66/SART1"/>
</dbReference>
<keyword evidence="3" id="KW-0507">mRNA processing</keyword>
<accession>A0A2A2JN61</accession>
<dbReference type="Pfam" id="PF03343">
    <property type="entry name" value="SART-1"/>
    <property type="match status" value="1"/>
</dbReference>
<comment type="caution">
    <text evidence="8">The sequence shown here is derived from an EMBL/GenBank/DDBJ whole genome shotgun (WGS) entry which is preliminary data.</text>
</comment>
<evidence type="ECO:0000313" key="9">
    <source>
        <dbReference type="Proteomes" id="UP000218231"/>
    </source>
</evidence>
<comment type="similarity">
    <text evidence="2">Belongs to the SNU66/SART1 family.</text>
</comment>
<feature type="compositionally biased region" description="Basic and acidic residues" evidence="7">
    <location>
        <begin position="395"/>
        <end position="405"/>
    </location>
</feature>
<feature type="compositionally biased region" description="Basic and acidic residues" evidence="7">
    <location>
        <begin position="413"/>
        <end position="428"/>
    </location>
</feature>
<dbReference type="AlphaFoldDB" id="A0A2A2JN61"/>
<evidence type="ECO:0000256" key="3">
    <source>
        <dbReference type="ARBA" id="ARBA00022664"/>
    </source>
</evidence>
<dbReference type="InterPro" id="IPR045347">
    <property type="entry name" value="HIND"/>
</dbReference>
<dbReference type="Pfam" id="PF19252">
    <property type="entry name" value="HIND"/>
    <property type="match status" value="1"/>
</dbReference>
<evidence type="ECO:0000256" key="7">
    <source>
        <dbReference type="SAM" id="MobiDB-lite"/>
    </source>
</evidence>
<keyword evidence="5" id="KW-0539">Nucleus</keyword>
<feature type="region of interest" description="Disordered" evidence="7">
    <location>
        <begin position="578"/>
        <end position="665"/>
    </location>
</feature>
<evidence type="ECO:0000256" key="5">
    <source>
        <dbReference type="ARBA" id="ARBA00023242"/>
    </source>
</evidence>
<feature type="compositionally biased region" description="Basic and acidic residues" evidence="7">
    <location>
        <begin position="435"/>
        <end position="451"/>
    </location>
</feature>
<dbReference type="STRING" id="2018661.A0A2A2JN61"/>
<dbReference type="PANTHER" id="PTHR14152:SF5">
    <property type="entry name" value="U4_U6.U5 TRI-SNRNP-ASSOCIATED PROTEIN 1"/>
    <property type="match status" value="1"/>
</dbReference>
<sequence length="840" mass="95519">MAPSSKYAKKKKHEDEDTSEEGKRAKEVRGSESPPPKKSKKPKKEDSPEQEGGEKGGDSMSIEETNKLRASLGLAPLEVDDKPAIRDADDETGDKVIVEDGMEFRHRKAENIAEKKAAEKLKEKLDVSKNKRKIYDKVLKEKKGLGEVSDSDDDDANAWVERMRKMAEENKRAEERAKMFNEMDEEFDVSGVIEAQKAKLKKKPAGQNSRRRDPDTAGLVVGHSKASFLDGSDQILVLEDKGVLDDGDEVLVNPNMIDDERTKRNVELKKRKDAYRPYDEQVDEFGMPKHQQLLAKYDEELEGVKRDKFRLDNKGGYDLEEEERCEKLAKELEMEGKNVVSLEMAKFNLATDFYTHEEMIAFRKPKKGKKEKIRKRGKILKASDLVPEEALGQGRGKDLGRRKRDEDEEMEQGEVKEAVKMETDRDAADEGDDERDARWKKVKEGRVDVNRLQRLAQQGESSDEEEEDELGPVNLASVIVEDDAEDELSAILEKARRVKQKDVKVEKDPDSVAKKVAEMISKHDVKMEVDEDGNEITAPVEQGKNTITFDATMEYCRNIGDIPTYGLAGNRLDAIDVSELGEDKPSSSTKQEEEMDTEGFSKWKRKQIDRELRRKKKDQQGGWKGADRLDSDDEMELERAKEELDKDKEEGETSEGEYENVLGDEADVTRGVGAMLKLAAQKGYLNDPNARKSAGQNLDHLMNQSKTQVAAAAYDIEDKYMKKLDRLGTTGRGPIMPFSEKKDYKPDVVLEYVDKKGRTMDAKDAYRELSYKFHGRQPGKKQTEKRIMAREKKEKLKQTNSSDTPLGTLDKQRKKQEQLQTPYLVLSGSNRSDQTTIKKE</sequence>
<protein>
    <recommendedName>
        <fullName evidence="10">SART-1 family protein</fullName>
    </recommendedName>
</protein>
<feature type="compositionally biased region" description="Acidic residues" evidence="7">
    <location>
        <begin position="652"/>
        <end position="665"/>
    </location>
</feature>
<keyword evidence="4" id="KW-0508">mRNA splicing</keyword>
<feature type="compositionally biased region" description="Acidic residues" evidence="7">
    <location>
        <begin position="461"/>
        <end position="470"/>
    </location>
</feature>
<feature type="region of interest" description="Disordered" evidence="7">
    <location>
        <begin position="384"/>
        <end position="472"/>
    </location>
</feature>
<feature type="compositionally biased region" description="Basic and acidic residues" evidence="7">
    <location>
        <begin position="79"/>
        <end position="93"/>
    </location>
</feature>
<gene>
    <name evidence="8" type="ORF">WR25_12395</name>
</gene>
<feature type="region of interest" description="Disordered" evidence="7">
    <location>
        <begin position="196"/>
        <end position="219"/>
    </location>
</feature>
<dbReference type="GO" id="GO:0046540">
    <property type="term" value="C:U4/U6 x U5 tri-snRNP complex"/>
    <property type="evidence" value="ECO:0007669"/>
    <property type="project" value="InterPro"/>
</dbReference>
<evidence type="ECO:0000256" key="1">
    <source>
        <dbReference type="ARBA" id="ARBA00004123"/>
    </source>
</evidence>
<feature type="region of interest" description="Disordered" evidence="7">
    <location>
        <begin position="792"/>
        <end position="840"/>
    </location>
</feature>
<dbReference type="GO" id="GO:0000481">
    <property type="term" value="P:maturation of 5S rRNA"/>
    <property type="evidence" value="ECO:0007669"/>
    <property type="project" value="TreeGrafter"/>
</dbReference>
<evidence type="ECO:0000313" key="8">
    <source>
        <dbReference type="EMBL" id="PAV63138.1"/>
    </source>
</evidence>
<feature type="region of interest" description="Disordered" evidence="7">
    <location>
        <begin position="1"/>
        <end position="93"/>
    </location>
</feature>
<name>A0A2A2JN61_9BILA</name>
<dbReference type="Proteomes" id="UP000218231">
    <property type="component" value="Unassembled WGS sequence"/>
</dbReference>
<feature type="compositionally biased region" description="Polar residues" evidence="7">
    <location>
        <begin position="827"/>
        <end position="840"/>
    </location>
</feature>
<feature type="compositionally biased region" description="Basic and acidic residues" evidence="7">
    <location>
        <begin position="43"/>
        <end position="57"/>
    </location>
</feature>
<evidence type="ECO:0000256" key="2">
    <source>
        <dbReference type="ARBA" id="ARBA00006076"/>
    </source>
</evidence>
<reference evidence="8 9" key="1">
    <citation type="journal article" date="2017" name="Curr. Biol.">
        <title>Genome architecture and evolution of a unichromosomal asexual nematode.</title>
        <authorList>
            <person name="Fradin H."/>
            <person name="Zegar C."/>
            <person name="Gutwein M."/>
            <person name="Lucas J."/>
            <person name="Kovtun M."/>
            <person name="Corcoran D."/>
            <person name="Baugh L.R."/>
            <person name="Kiontke K."/>
            <person name="Gunsalus K."/>
            <person name="Fitch D.H."/>
            <person name="Piano F."/>
        </authorList>
    </citation>
    <scope>NUCLEOTIDE SEQUENCE [LARGE SCALE GENOMIC DNA]</scope>
    <source>
        <strain evidence="8">PF1309</strain>
    </source>
</reference>
<evidence type="ECO:0008006" key="10">
    <source>
        <dbReference type="Google" id="ProtNLM"/>
    </source>
</evidence>
<dbReference type="OrthoDB" id="5583at2759"/>
<keyword evidence="9" id="KW-1185">Reference proteome</keyword>
<organism evidence="8 9">
    <name type="scientific">Diploscapter pachys</name>
    <dbReference type="NCBI Taxonomy" id="2018661"/>
    <lineage>
        <taxon>Eukaryota</taxon>
        <taxon>Metazoa</taxon>
        <taxon>Ecdysozoa</taxon>
        <taxon>Nematoda</taxon>
        <taxon>Chromadorea</taxon>
        <taxon>Rhabditida</taxon>
        <taxon>Rhabditina</taxon>
        <taxon>Rhabditomorpha</taxon>
        <taxon>Rhabditoidea</taxon>
        <taxon>Rhabditidae</taxon>
        <taxon>Diploscapter</taxon>
    </lineage>
</organism>
<proteinExistence type="inferred from homology"/>
<keyword evidence="6" id="KW-0175">Coiled coil</keyword>
<evidence type="ECO:0000256" key="6">
    <source>
        <dbReference type="SAM" id="Coils"/>
    </source>
</evidence>
<evidence type="ECO:0000256" key="4">
    <source>
        <dbReference type="ARBA" id="ARBA00023187"/>
    </source>
</evidence>
<feature type="compositionally biased region" description="Basic and acidic residues" evidence="7">
    <location>
        <begin position="20"/>
        <end position="30"/>
    </location>
</feature>
<feature type="coiled-coil region" evidence="6">
    <location>
        <begin position="156"/>
        <end position="183"/>
    </location>
</feature>